<evidence type="ECO:0000256" key="7">
    <source>
        <dbReference type="ARBA" id="ARBA00063099"/>
    </source>
</evidence>
<evidence type="ECO:0000256" key="1">
    <source>
        <dbReference type="ARBA" id="ARBA00005046"/>
    </source>
</evidence>
<evidence type="ECO:0000256" key="9">
    <source>
        <dbReference type="ARBA" id="ARBA00076711"/>
    </source>
</evidence>
<comment type="pathway">
    <text evidence="1">Cofactor biosynthesis; molybdopterin biosynthesis.</text>
</comment>
<dbReference type="SUPFAM" id="SSF54285">
    <property type="entry name" value="MoaD/ThiS"/>
    <property type="match status" value="1"/>
</dbReference>
<dbReference type="GO" id="GO:0000166">
    <property type="term" value="F:nucleotide binding"/>
    <property type="evidence" value="ECO:0007669"/>
    <property type="project" value="UniProtKB-KW"/>
</dbReference>
<dbReference type="EMBL" id="VBTJ01000002">
    <property type="protein sequence ID" value="TLP89268.1"/>
    <property type="molecule type" value="Genomic_DNA"/>
</dbReference>
<evidence type="ECO:0000256" key="4">
    <source>
        <dbReference type="ARBA" id="ARBA00024200"/>
    </source>
</evidence>
<evidence type="ECO:0000256" key="12">
    <source>
        <dbReference type="ARBA" id="ARBA00078992"/>
    </source>
</evidence>
<gene>
    <name evidence="13" type="primary">moaD</name>
    <name evidence="13" type="ORF">FEZ53_07295</name>
</gene>
<dbReference type="AlphaFoldDB" id="A0A5R9B001"/>
<comment type="caution">
    <text evidence="13">The sequence shown here is derived from an EMBL/GenBank/DDBJ whole genome shotgun (WGS) entry which is preliminary data.</text>
</comment>
<comment type="subunit">
    <text evidence="7">Heterotetramer of 2 MoaD subunits and 2 MoaE subunits. Forms a stable heterotetrameric complex of 2 MoaD and 2 MoeB during adenylation of MoaD by MoeB. During catalysis MoaD shuttles between the two heterotetrameric complexes.</text>
</comment>
<name>A0A5R9B001_STAXY</name>
<dbReference type="RefSeq" id="WP_107542633.1">
    <property type="nucleotide sequence ID" value="NZ_CABIVW010000006.1"/>
</dbReference>
<evidence type="ECO:0000313" key="14">
    <source>
        <dbReference type="Proteomes" id="UP000307747"/>
    </source>
</evidence>
<evidence type="ECO:0000256" key="6">
    <source>
        <dbReference type="ARBA" id="ARBA00054425"/>
    </source>
</evidence>
<dbReference type="Gene3D" id="3.10.20.30">
    <property type="match status" value="1"/>
</dbReference>
<evidence type="ECO:0000313" key="13">
    <source>
        <dbReference type="EMBL" id="TLP89268.1"/>
    </source>
</evidence>
<dbReference type="PANTHER" id="PTHR33359">
    <property type="entry name" value="MOLYBDOPTERIN SYNTHASE SULFUR CARRIER SUBUNIT"/>
    <property type="match status" value="1"/>
</dbReference>
<dbReference type="Pfam" id="PF02597">
    <property type="entry name" value="ThiS"/>
    <property type="match status" value="1"/>
</dbReference>
<dbReference type="PANTHER" id="PTHR33359:SF1">
    <property type="entry name" value="MOLYBDOPTERIN SYNTHASE SULFUR CARRIER SUBUNIT"/>
    <property type="match status" value="1"/>
</dbReference>
<comment type="function">
    <text evidence="6">Involved in sulfur transfer in the conversion of molybdopterin precursor Z to molybdopterin.</text>
</comment>
<evidence type="ECO:0000256" key="2">
    <source>
        <dbReference type="ARBA" id="ARBA00022741"/>
    </source>
</evidence>
<protein>
    <recommendedName>
        <fullName evidence="5">Molybdopterin synthase sulfur carrier subunit</fullName>
    </recommendedName>
    <alternativeName>
        <fullName evidence="11">MPT synthase subunit 1</fullName>
    </alternativeName>
    <alternativeName>
        <fullName evidence="8">Molybdenum cofactor biosynthesis protein D</fullName>
    </alternativeName>
    <alternativeName>
        <fullName evidence="10">Molybdopterin-converting factor small subunit</fullName>
    </alternativeName>
    <alternativeName>
        <fullName evidence="9">Molybdopterin-converting factor subunit 1</fullName>
    </alternativeName>
    <alternativeName>
        <fullName evidence="12">Sulfur carrier protein MoaD</fullName>
    </alternativeName>
</protein>
<dbReference type="InterPro" id="IPR012675">
    <property type="entry name" value="Beta-grasp_dom_sf"/>
</dbReference>
<evidence type="ECO:0000256" key="10">
    <source>
        <dbReference type="ARBA" id="ARBA00077809"/>
    </source>
</evidence>
<dbReference type="GO" id="GO:1990133">
    <property type="term" value="C:molybdopterin adenylyltransferase complex"/>
    <property type="evidence" value="ECO:0007669"/>
    <property type="project" value="TreeGrafter"/>
</dbReference>
<accession>A0A5R9B001</accession>
<proteinExistence type="inferred from homology"/>
<dbReference type="InterPro" id="IPR044672">
    <property type="entry name" value="MOCS2A"/>
</dbReference>
<dbReference type="Proteomes" id="UP000307747">
    <property type="component" value="Unassembled WGS sequence"/>
</dbReference>
<dbReference type="InterPro" id="IPR003749">
    <property type="entry name" value="ThiS/MoaD-like"/>
</dbReference>
<dbReference type="GO" id="GO:0006777">
    <property type="term" value="P:Mo-molybdopterin cofactor biosynthetic process"/>
    <property type="evidence" value="ECO:0007669"/>
    <property type="project" value="UniProtKB-KW"/>
</dbReference>
<reference evidence="13 14" key="1">
    <citation type="submission" date="2019-05" db="EMBL/GenBank/DDBJ databases">
        <title>The metagenome of a microbial culture collection derived from dairy environment covers the genomic content of the human microbiome.</title>
        <authorList>
            <person name="Roder T."/>
            <person name="Wuthrich D."/>
            <person name="Sattari Z."/>
            <person name="Von Ah U."/>
            <person name="Bar C."/>
            <person name="Ronchi F."/>
            <person name="Macpherson A.J."/>
            <person name="Ganal-Vonarburg S.C."/>
            <person name="Bruggmann R."/>
            <person name="Vergeres G."/>
        </authorList>
    </citation>
    <scope>NUCLEOTIDE SEQUENCE [LARGE SCALE GENOMIC DNA]</scope>
    <source>
        <strain evidence="13 14">FAM 20833</strain>
    </source>
</reference>
<evidence type="ECO:0000256" key="3">
    <source>
        <dbReference type="ARBA" id="ARBA00023150"/>
    </source>
</evidence>
<keyword evidence="2" id="KW-0547">Nucleotide-binding</keyword>
<dbReference type="InterPro" id="IPR016155">
    <property type="entry name" value="Mopterin_synth/thiamin_S_b"/>
</dbReference>
<keyword evidence="3" id="KW-0501">Molybdenum cofactor biosynthesis</keyword>
<evidence type="ECO:0000256" key="5">
    <source>
        <dbReference type="ARBA" id="ARBA00024247"/>
    </source>
</evidence>
<comment type="similarity">
    <text evidence="4">Belongs to the MoaD family.</text>
</comment>
<dbReference type="NCBIfam" id="TIGR01682">
    <property type="entry name" value="moaD"/>
    <property type="match status" value="1"/>
</dbReference>
<dbReference type="CDD" id="cd00754">
    <property type="entry name" value="Ubl_MoaD"/>
    <property type="match status" value="1"/>
</dbReference>
<dbReference type="FunFam" id="3.10.20.30:FF:000010">
    <property type="entry name" value="Molybdopterin synthase sulfur carrier subunit"/>
    <property type="match status" value="1"/>
</dbReference>
<dbReference type="UniPathway" id="UPA00344"/>
<dbReference type="OrthoDB" id="9801945at2"/>
<evidence type="ECO:0000256" key="11">
    <source>
        <dbReference type="ARBA" id="ARBA00078020"/>
    </source>
</evidence>
<sequence length="77" mass="8898">MKLLYFAEIKDILEKTSEEIDLSYDIAVDEFLTDLFERYPQIKDKQFQIAVNEEFVQHNDIVHPNDTVALIPPVSGG</sequence>
<organism evidence="13 14">
    <name type="scientific">Staphylococcus xylosus</name>
    <dbReference type="NCBI Taxonomy" id="1288"/>
    <lineage>
        <taxon>Bacteria</taxon>
        <taxon>Bacillati</taxon>
        <taxon>Bacillota</taxon>
        <taxon>Bacilli</taxon>
        <taxon>Bacillales</taxon>
        <taxon>Staphylococcaceae</taxon>
        <taxon>Staphylococcus</taxon>
    </lineage>
</organism>
<evidence type="ECO:0000256" key="8">
    <source>
        <dbReference type="ARBA" id="ARBA00075076"/>
    </source>
</evidence>